<dbReference type="Gene3D" id="3.10.450.50">
    <property type="match status" value="1"/>
</dbReference>
<keyword evidence="4" id="KW-1185">Reference proteome</keyword>
<dbReference type="InterPro" id="IPR032710">
    <property type="entry name" value="NTF2-like_dom_sf"/>
</dbReference>
<name>A0ABU7LV67_9PROT</name>
<dbReference type="EMBL" id="JAZDRO010000001">
    <property type="protein sequence ID" value="MEE2565453.1"/>
    <property type="molecule type" value="Genomic_DNA"/>
</dbReference>
<evidence type="ECO:0000259" key="2">
    <source>
        <dbReference type="Pfam" id="PF12680"/>
    </source>
</evidence>
<organism evidence="3 4">
    <name type="scientific">Hyphobacterium marinum</name>
    <dbReference type="NCBI Taxonomy" id="3116574"/>
    <lineage>
        <taxon>Bacteria</taxon>
        <taxon>Pseudomonadati</taxon>
        <taxon>Pseudomonadota</taxon>
        <taxon>Alphaproteobacteria</taxon>
        <taxon>Maricaulales</taxon>
        <taxon>Maricaulaceae</taxon>
        <taxon>Hyphobacterium</taxon>
    </lineage>
</organism>
<accession>A0ABU7LV67</accession>
<evidence type="ECO:0000256" key="1">
    <source>
        <dbReference type="SAM" id="SignalP"/>
    </source>
</evidence>
<evidence type="ECO:0000313" key="4">
    <source>
        <dbReference type="Proteomes" id="UP001310692"/>
    </source>
</evidence>
<sequence length="167" mass="18349">MIRSSLAILATMVLSVTAFAQDTDADADAANRAIVDAYMAAYSAADFDAMEPYMAEDVLFADPTATGQGETGLLHHSRDGIMAALRQFDAQYNPIALNFEWDTVFESNDRYVFIGTVNATYPVDQEGMVFRWSAPQTTVIHLRDGLVVEQYDFADYEGAEQGLVPAE</sequence>
<comment type="caution">
    <text evidence="3">The sequence shown here is derived from an EMBL/GenBank/DDBJ whole genome shotgun (WGS) entry which is preliminary data.</text>
</comment>
<keyword evidence="1" id="KW-0732">Signal</keyword>
<feature type="domain" description="SnoaL-like" evidence="2">
    <location>
        <begin position="35"/>
        <end position="149"/>
    </location>
</feature>
<dbReference type="SUPFAM" id="SSF54427">
    <property type="entry name" value="NTF2-like"/>
    <property type="match status" value="1"/>
</dbReference>
<dbReference type="Pfam" id="PF12680">
    <property type="entry name" value="SnoaL_2"/>
    <property type="match status" value="1"/>
</dbReference>
<protein>
    <submittedName>
        <fullName evidence="3">Nuclear transport factor 2 family protein</fullName>
    </submittedName>
</protein>
<feature type="chain" id="PRO_5046552162" evidence="1">
    <location>
        <begin position="21"/>
        <end position="167"/>
    </location>
</feature>
<evidence type="ECO:0000313" key="3">
    <source>
        <dbReference type="EMBL" id="MEE2565453.1"/>
    </source>
</evidence>
<dbReference type="InterPro" id="IPR037401">
    <property type="entry name" value="SnoaL-like"/>
</dbReference>
<gene>
    <name evidence="3" type="ORF">V0U35_02075</name>
</gene>
<dbReference type="RefSeq" id="WP_330194988.1">
    <property type="nucleotide sequence ID" value="NZ_JAZDRO010000001.1"/>
</dbReference>
<dbReference type="Proteomes" id="UP001310692">
    <property type="component" value="Unassembled WGS sequence"/>
</dbReference>
<reference evidence="3 4" key="1">
    <citation type="submission" date="2024-01" db="EMBL/GenBank/DDBJ databases">
        <title>Hyphobacterium bacterium isolated from marine sediment.</title>
        <authorList>
            <person name="Zhao S."/>
        </authorList>
    </citation>
    <scope>NUCLEOTIDE SEQUENCE [LARGE SCALE GENOMIC DNA]</scope>
    <source>
        <strain evidence="3 4">Y60-23</strain>
    </source>
</reference>
<feature type="signal peptide" evidence="1">
    <location>
        <begin position="1"/>
        <end position="20"/>
    </location>
</feature>
<proteinExistence type="predicted"/>